<dbReference type="Pfam" id="PF05504">
    <property type="entry name" value="Spore_GerAC"/>
    <property type="match status" value="1"/>
</dbReference>
<comment type="subcellular location">
    <subcellularLocation>
        <location evidence="1">Membrane</location>
        <topology evidence="1">Lipid-anchor</topology>
    </subcellularLocation>
</comment>
<keyword evidence="3" id="KW-0309">Germination</keyword>
<evidence type="ECO:0000256" key="7">
    <source>
        <dbReference type="ARBA" id="ARBA00023288"/>
    </source>
</evidence>
<proteinExistence type="inferred from homology"/>
<dbReference type="PANTHER" id="PTHR35789">
    <property type="entry name" value="SPORE GERMINATION PROTEIN B3"/>
    <property type="match status" value="1"/>
</dbReference>
<feature type="domain" description="Spore germination GerAC-like C-terminal" evidence="8">
    <location>
        <begin position="195"/>
        <end position="362"/>
    </location>
</feature>
<evidence type="ECO:0000256" key="6">
    <source>
        <dbReference type="ARBA" id="ARBA00023139"/>
    </source>
</evidence>
<evidence type="ECO:0000256" key="4">
    <source>
        <dbReference type="ARBA" id="ARBA00022729"/>
    </source>
</evidence>
<protein>
    <submittedName>
        <fullName evidence="10">Uncharacterized protein</fullName>
    </submittedName>
</protein>
<keyword evidence="7" id="KW-0449">Lipoprotein</keyword>
<accession>A0A1S2LKD8</accession>
<keyword evidence="4" id="KW-0732">Signal</keyword>
<reference evidence="10 11" key="1">
    <citation type="submission" date="2016-10" db="EMBL/GenBank/DDBJ databases">
        <title>Draft genome sequences of four alkaliphilic bacteria belonging to the Anaerobacillus genus.</title>
        <authorList>
            <person name="Bassil N.M."/>
            <person name="Lloyd J.R."/>
        </authorList>
    </citation>
    <scope>NUCLEOTIDE SEQUENCE [LARGE SCALE GENOMIC DNA]</scope>
    <source>
        <strain evidence="10 11">DSM 15340</strain>
    </source>
</reference>
<name>A0A1S2LKD8_9BACI</name>
<sequence>MILLFVILCSGCAEPQTVEDLGFIHSVGYDLNEAEDAVEEGVLVMTVAIPQITPTAEVDREVLTTIAHTSKQARAKMARKTDRILVSGQLRTALFGMNLAEIGFFDTIDTLKRDYTIGLNLKIIVVNGNSKELLLEDYPEHPRTSRYIFELIDKEAKSHVAVDTSLHQFMRDYYDDGIDPMVPVVKVGINEIIVDGIGLFDGDRMVMKVNPTDARTLTMLHGDYIGGDITKEIKLKEEEKRSYLYLTFSTIESKLKVKVKSPDKIDIHLDVKGSIDEYTGHLELSEDEVQKEIEKKLEQHIESVGESLIQEMQQNNTDSLGIGKFVRNSSKYKEWQEMNWKEEIYPLAKINVNANVKLKGFGGVK</sequence>
<keyword evidence="5" id="KW-0472">Membrane</keyword>
<evidence type="ECO:0000313" key="11">
    <source>
        <dbReference type="Proteomes" id="UP000180098"/>
    </source>
</evidence>
<dbReference type="Pfam" id="PF25198">
    <property type="entry name" value="Spore_GerAC_N"/>
    <property type="match status" value="1"/>
</dbReference>
<evidence type="ECO:0000256" key="1">
    <source>
        <dbReference type="ARBA" id="ARBA00004635"/>
    </source>
</evidence>
<evidence type="ECO:0000256" key="5">
    <source>
        <dbReference type="ARBA" id="ARBA00023136"/>
    </source>
</evidence>
<evidence type="ECO:0000256" key="3">
    <source>
        <dbReference type="ARBA" id="ARBA00022544"/>
    </source>
</evidence>
<dbReference type="Gene3D" id="3.30.300.210">
    <property type="entry name" value="Nutrient germinant receptor protein C, domain 3"/>
    <property type="match status" value="1"/>
</dbReference>
<feature type="domain" description="Spore germination protein N-terminal" evidence="9">
    <location>
        <begin position="17"/>
        <end position="187"/>
    </location>
</feature>
<evidence type="ECO:0000259" key="8">
    <source>
        <dbReference type="Pfam" id="PF05504"/>
    </source>
</evidence>
<dbReference type="PANTHER" id="PTHR35789:SF1">
    <property type="entry name" value="SPORE GERMINATION PROTEIN B3"/>
    <property type="match status" value="1"/>
</dbReference>
<dbReference type="InterPro" id="IPR046953">
    <property type="entry name" value="Spore_GerAC-like_C"/>
</dbReference>
<evidence type="ECO:0000259" key="9">
    <source>
        <dbReference type="Pfam" id="PF25198"/>
    </source>
</evidence>
<keyword evidence="11" id="KW-1185">Reference proteome</keyword>
<comment type="similarity">
    <text evidence="2">Belongs to the GerABKC lipoprotein family.</text>
</comment>
<gene>
    <name evidence="10" type="ORF">BKP35_09455</name>
</gene>
<dbReference type="InterPro" id="IPR008844">
    <property type="entry name" value="Spore_GerAC-like"/>
</dbReference>
<dbReference type="EMBL" id="MLQQ01000018">
    <property type="protein sequence ID" value="OIJ12982.1"/>
    <property type="molecule type" value="Genomic_DNA"/>
</dbReference>
<comment type="caution">
    <text evidence="10">The sequence shown here is derived from an EMBL/GenBank/DDBJ whole genome shotgun (WGS) entry which is preliminary data.</text>
</comment>
<dbReference type="GO" id="GO:0016020">
    <property type="term" value="C:membrane"/>
    <property type="evidence" value="ECO:0007669"/>
    <property type="project" value="UniProtKB-SubCell"/>
</dbReference>
<keyword evidence="6" id="KW-0564">Palmitate</keyword>
<organism evidence="10 11">
    <name type="scientific">Anaerobacillus arseniciselenatis</name>
    <dbReference type="NCBI Taxonomy" id="85682"/>
    <lineage>
        <taxon>Bacteria</taxon>
        <taxon>Bacillati</taxon>
        <taxon>Bacillota</taxon>
        <taxon>Bacilli</taxon>
        <taxon>Bacillales</taxon>
        <taxon>Bacillaceae</taxon>
        <taxon>Anaerobacillus</taxon>
    </lineage>
</organism>
<evidence type="ECO:0000256" key="2">
    <source>
        <dbReference type="ARBA" id="ARBA00007886"/>
    </source>
</evidence>
<dbReference type="InterPro" id="IPR057336">
    <property type="entry name" value="GerAC_N"/>
</dbReference>
<dbReference type="InterPro" id="IPR038501">
    <property type="entry name" value="Spore_GerAC_C_sf"/>
</dbReference>
<dbReference type="GO" id="GO:0009847">
    <property type="term" value="P:spore germination"/>
    <property type="evidence" value="ECO:0007669"/>
    <property type="project" value="InterPro"/>
</dbReference>
<dbReference type="NCBIfam" id="TIGR02887">
    <property type="entry name" value="spore_ger_x_C"/>
    <property type="match status" value="1"/>
</dbReference>
<dbReference type="Proteomes" id="UP000180098">
    <property type="component" value="Unassembled WGS sequence"/>
</dbReference>
<dbReference type="AlphaFoldDB" id="A0A1S2LKD8"/>
<evidence type="ECO:0000313" key="10">
    <source>
        <dbReference type="EMBL" id="OIJ12982.1"/>
    </source>
</evidence>